<dbReference type="CDD" id="cd07177">
    <property type="entry name" value="terB_like"/>
    <property type="match status" value="1"/>
</dbReference>
<name>A0ABY8RD45_9FLAO</name>
<evidence type="ECO:0000313" key="1">
    <source>
        <dbReference type="EMBL" id="WHF51781.1"/>
    </source>
</evidence>
<sequence>MDKVTFDEILLKTAFCCMASDGNIDKREIEMIQFLCENSEQFGNFNFQQAINNLVQKINSDGHHFIKEYLNILENAELNEKEEILLLDFAIKTIQADDEIEYSEIKFFKTIRHRLTISDETILAFHPGIEDYLEEDIITPSLDKLTDHFFETLNLNNFEEIVISTEN</sequence>
<reference evidence="1 2" key="1">
    <citation type="submission" date="2023-05" db="EMBL/GenBank/DDBJ databases">
        <title>Genomic insight into Chryseobacterium sp. wdc7 isolated forest soil (Gotjawal).</title>
        <authorList>
            <person name="Park S.-J."/>
        </authorList>
    </citation>
    <scope>NUCLEOTIDE SEQUENCE [LARGE SCALE GENOMIC DNA]</scope>
    <source>
        <strain evidence="2">wdc7</strain>
    </source>
</reference>
<protein>
    <recommendedName>
        <fullName evidence="3">TerB family tellurite resistance protein</fullName>
    </recommendedName>
</protein>
<dbReference type="Proteomes" id="UP001241656">
    <property type="component" value="Chromosome"/>
</dbReference>
<evidence type="ECO:0008006" key="3">
    <source>
        <dbReference type="Google" id="ProtNLM"/>
    </source>
</evidence>
<accession>A0ABY8RD45</accession>
<dbReference type="EMBL" id="CP124855">
    <property type="protein sequence ID" value="WHF51781.1"/>
    <property type="molecule type" value="Genomic_DNA"/>
</dbReference>
<keyword evidence="2" id="KW-1185">Reference proteome</keyword>
<dbReference type="InterPro" id="IPR029024">
    <property type="entry name" value="TerB-like"/>
</dbReference>
<gene>
    <name evidence="1" type="ORF">QGN23_00540</name>
</gene>
<dbReference type="Gene3D" id="1.10.3680.10">
    <property type="entry name" value="TerB-like"/>
    <property type="match status" value="1"/>
</dbReference>
<organism evidence="1 2">
    <name type="scientific">Chryseobacterium gotjawalense</name>
    <dbReference type="NCBI Taxonomy" id="3042315"/>
    <lineage>
        <taxon>Bacteria</taxon>
        <taxon>Pseudomonadati</taxon>
        <taxon>Bacteroidota</taxon>
        <taxon>Flavobacteriia</taxon>
        <taxon>Flavobacteriales</taxon>
        <taxon>Weeksellaceae</taxon>
        <taxon>Chryseobacterium group</taxon>
        <taxon>Chryseobacterium</taxon>
    </lineage>
</organism>
<dbReference type="SUPFAM" id="SSF158682">
    <property type="entry name" value="TerB-like"/>
    <property type="match status" value="1"/>
</dbReference>
<dbReference type="RefSeq" id="WP_282905108.1">
    <property type="nucleotide sequence ID" value="NZ_CP124855.1"/>
</dbReference>
<proteinExistence type="predicted"/>
<evidence type="ECO:0000313" key="2">
    <source>
        <dbReference type="Proteomes" id="UP001241656"/>
    </source>
</evidence>